<dbReference type="Proteomes" id="UP000789595">
    <property type="component" value="Unassembled WGS sequence"/>
</dbReference>
<comment type="caution">
    <text evidence="1">The sequence shown here is derived from an EMBL/GenBank/DDBJ whole genome shotgun (WGS) entry which is preliminary data.</text>
</comment>
<dbReference type="OrthoDB" id="10259368at2759"/>
<dbReference type="EMBL" id="CAKKNE010000002">
    <property type="protein sequence ID" value="CAH0368018.1"/>
    <property type="molecule type" value="Genomic_DNA"/>
</dbReference>
<sequence>MARLAILAAAVMRETASMALSRRQTLQRGSLAAVVPVLVPTPALASTKTDAEKVLEALQPLSGFVDDGKWDAVRTVLAQSPVVELWKTGNSKNWIRAAALSAGDPELIELSEDLSSALQLTDQCEAASGKKRRRDAIAATHCLRRFDSVAATTRGSRQVRLRQQLHLLPAWERKGQD</sequence>
<name>A0A8J2S937_9STRA</name>
<evidence type="ECO:0000313" key="2">
    <source>
        <dbReference type="Proteomes" id="UP000789595"/>
    </source>
</evidence>
<organism evidence="1 2">
    <name type="scientific">Pelagomonas calceolata</name>
    <dbReference type="NCBI Taxonomy" id="35677"/>
    <lineage>
        <taxon>Eukaryota</taxon>
        <taxon>Sar</taxon>
        <taxon>Stramenopiles</taxon>
        <taxon>Ochrophyta</taxon>
        <taxon>Pelagophyceae</taxon>
        <taxon>Pelagomonadales</taxon>
        <taxon>Pelagomonadaceae</taxon>
        <taxon>Pelagomonas</taxon>
    </lineage>
</organism>
<proteinExistence type="predicted"/>
<evidence type="ECO:0000313" key="1">
    <source>
        <dbReference type="EMBL" id="CAH0368018.1"/>
    </source>
</evidence>
<keyword evidence="2" id="KW-1185">Reference proteome</keyword>
<protein>
    <submittedName>
        <fullName evidence="1">Uncharacterized protein</fullName>
    </submittedName>
</protein>
<accession>A0A8J2S937</accession>
<dbReference type="AlphaFoldDB" id="A0A8J2S937"/>
<gene>
    <name evidence="1" type="ORF">PECAL_2P10660</name>
</gene>
<reference evidence="1" key="1">
    <citation type="submission" date="2021-11" db="EMBL/GenBank/DDBJ databases">
        <authorList>
            <consortium name="Genoscope - CEA"/>
            <person name="William W."/>
        </authorList>
    </citation>
    <scope>NUCLEOTIDE SEQUENCE</scope>
</reference>